<dbReference type="AlphaFoldDB" id="A0A0K1PJX6"/>
<keyword evidence="2" id="KW-1185">Reference proteome</keyword>
<dbReference type="STRING" id="1391654.AKJ09_00507"/>
<evidence type="ECO:0000313" key="1">
    <source>
        <dbReference type="EMBL" id="AKU93843.1"/>
    </source>
</evidence>
<evidence type="ECO:0000313" key="2">
    <source>
        <dbReference type="Proteomes" id="UP000064967"/>
    </source>
</evidence>
<dbReference type="RefSeq" id="WP_146645528.1">
    <property type="nucleotide sequence ID" value="NZ_CP012333.1"/>
</dbReference>
<name>A0A0K1PJX6_9BACT</name>
<proteinExistence type="predicted"/>
<dbReference type="Proteomes" id="UP000064967">
    <property type="component" value="Chromosome"/>
</dbReference>
<dbReference type="KEGG" id="llu:AKJ09_00507"/>
<dbReference type="PROSITE" id="PS51257">
    <property type="entry name" value="PROKAR_LIPOPROTEIN"/>
    <property type="match status" value="1"/>
</dbReference>
<dbReference type="OrthoDB" id="5492401at2"/>
<sequence length="401" mass="41242">MRASVIVVSVVAASILLVGGCSTTEERLGTQPPATGPSFIEQDAAAEAEASAPADTLVSYCPSNQCPTGWTNCPNSEFPCDVNLLTDRNNCGACGVVCPELTFRERYECVDGQCVMSCRVSPLTLDCDGIPDNGCEASPLSNDHCGSCAVKCTDPDKPCVDPGWKGIYSCGCPDGQLKCGDSCIDPSNDDSNCGACGVECDWAGGKGDLDPNLNAYYGCVAAKCDQLKCYPGWDNCDGDETNGCETPTTTNDNCQTCGHKCDSGTQCRSSVSNNLSMCMCGTGKSFCPLDVTCTGPNCSGDCYDFSTDPKNCGACGVACGSRDSTIIGMCVNGNCRAKCVDGRADCNGNEQADGCEVDTNSDPRNCGGCGIVCNAVAGQACVGGRCVVEPCPAPDAGSGPQ</sequence>
<evidence type="ECO:0008006" key="3">
    <source>
        <dbReference type="Google" id="ProtNLM"/>
    </source>
</evidence>
<reference evidence="1 2" key="1">
    <citation type="submission" date="2015-08" db="EMBL/GenBank/DDBJ databases">
        <authorList>
            <person name="Babu N.S."/>
            <person name="Beckwith C.J."/>
            <person name="Beseler K.G."/>
            <person name="Brison A."/>
            <person name="Carone J.V."/>
            <person name="Caskin T.P."/>
            <person name="Diamond M."/>
            <person name="Durham M.E."/>
            <person name="Foxe J.M."/>
            <person name="Go M."/>
            <person name="Henderson B.A."/>
            <person name="Jones I.B."/>
            <person name="McGettigan J.A."/>
            <person name="Micheletti S.J."/>
            <person name="Nasrallah M.E."/>
            <person name="Ortiz D."/>
            <person name="Piller C.R."/>
            <person name="Privatt S.R."/>
            <person name="Schneider S.L."/>
            <person name="Sharp S."/>
            <person name="Smith T.C."/>
            <person name="Stanton J.D."/>
            <person name="Ullery H.E."/>
            <person name="Wilson R.J."/>
            <person name="Serrano M.G."/>
            <person name="Buck G."/>
            <person name="Lee V."/>
            <person name="Wang Y."/>
            <person name="Carvalho R."/>
            <person name="Voegtly L."/>
            <person name="Shi R."/>
            <person name="Duckworth R."/>
            <person name="Johnson A."/>
            <person name="Loviza R."/>
            <person name="Walstead R."/>
            <person name="Shah Z."/>
            <person name="Kiflezghi M."/>
            <person name="Wade K."/>
            <person name="Ball S.L."/>
            <person name="Bradley K.W."/>
            <person name="Asai D.J."/>
            <person name="Bowman C.A."/>
            <person name="Russell D.A."/>
            <person name="Pope W.H."/>
            <person name="Jacobs-Sera D."/>
            <person name="Hendrix R.W."/>
            <person name="Hatfull G.F."/>
        </authorList>
    </citation>
    <scope>NUCLEOTIDE SEQUENCE [LARGE SCALE GENOMIC DNA]</scope>
    <source>
        <strain evidence="1 2">DSM 27648</strain>
    </source>
</reference>
<accession>A0A0K1PJX6</accession>
<gene>
    <name evidence="1" type="ORF">AKJ09_00507</name>
</gene>
<dbReference type="EMBL" id="CP012333">
    <property type="protein sequence ID" value="AKU93843.1"/>
    <property type="molecule type" value="Genomic_DNA"/>
</dbReference>
<protein>
    <recommendedName>
        <fullName evidence="3">Tryptophan synthase alpha chain</fullName>
    </recommendedName>
</protein>
<organism evidence="1 2">
    <name type="scientific">Labilithrix luteola</name>
    <dbReference type="NCBI Taxonomy" id="1391654"/>
    <lineage>
        <taxon>Bacteria</taxon>
        <taxon>Pseudomonadati</taxon>
        <taxon>Myxococcota</taxon>
        <taxon>Polyangia</taxon>
        <taxon>Polyangiales</taxon>
        <taxon>Labilitrichaceae</taxon>
        <taxon>Labilithrix</taxon>
    </lineage>
</organism>